<dbReference type="CDD" id="cd10551">
    <property type="entry name" value="PsrB"/>
    <property type="match status" value="1"/>
</dbReference>
<evidence type="ECO:0000313" key="7">
    <source>
        <dbReference type="Proteomes" id="UP000186102"/>
    </source>
</evidence>
<dbReference type="InterPro" id="IPR050954">
    <property type="entry name" value="ET_IronSulfur_Cluster-Binding"/>
</dbReference>
<comment type="caution">
    <text evidence="6">The sequence shown here is derived from an EMBL/GenBank/DDBJ whole genome shotgun (WGS) entry which is preliminary data.</text>
</comment>
<dbReference type="AlphaFoldDB" id="A0A1Q8QZZ5"/>
<feature type="domain" description="4Fe-4S ferredoxin-type" evidence="5">
    <location>
        <begin position="82"/>
        <end position="111"/>
    </location>
</feature>
<dbReference type="PANTHER" id="PTHR43177">
    <property type="entry name" value="PROTEIN NRFC"/>
    <property type="match status" value="1"/>
</dbReference>
<dbReference type="InterPro" id="IPR017896">
    <property type="entry name" value="4Fe4S_Fe-S-bd"/>
</dbReference>
<gene>
    <name evidence="6" type="ORF">DSOL_1059</name>
</gene>
<dbReference type="GO" id="GO:0046872">
    <property type="term" value="F:metal ion binding"/>
    <property type="evidence" value="ECO:0007669"/>
    <property type="project" value="UniProtKB-KW"/>
</dbReference>
<dbReference type="Gene3D" id="3.30.70.20">
    <property type="match status" value="2"/>
</dbReference>
<accession>A0A1Q8QZZ5</accession>
<name>A0A1Q8QZZ5_9FIRM</name>
<keyword evidence="7" id="KW-1185">Reference proteome</keyword>
<keyword evidence="2" id="KW-0479">Metal-binding</keyword>
<keyword evidence="4" id="KW-0411">Iron-sulfur</keyword>
<dbReference type="Proteomes" id="UP000186102">
    <property type="component" value="Unassembled WGS sequence"/>
</dbReference>
<keyword evidence="1" id="KW-0004">4Fe-4S</keyword>
<keyword evidence="3" id="KW-0408">Iron</keyword>
<dbReference type="OrthoDB" id="1723058at2"/>
<evidence type="ECO:0000259" key="5">
    <source>
        <dbReference type="PROSITE" id="PS51379"/>
    </source>
</evidence>
<dbReference type="PANTHER" id="PTHR43177:SF3">
    <property type="entry name" value="PROTEIN NRFC HOMOLOG"/>
    <property type="match status" value="1"/>
</dbReference>
<dbReference type="EMBL" id="MLBF01000005">
    <property type="protein sequence ID" value="OLN32948.1"/>
    <property type="molecule type" value="Genomic_DNA"/>
</dbReference>
<evidence type="ECO:0000313" key="6">
    <source>
        <dbReference type="EMBL" id="OLN32948.1"/>
    </source>
</evidence>
<dbReference type="InterPro" id="IPR017900">
    <property type="entry name" value="4Fe4S_Fe_S_CS"/>
</dbReference>
<dbReference type="Pfam" id="PF13247">
    <property type="entry name" value="Fer4_11"/>
    <property type="match status" value="1"/>
</dbReference>
<evidence type="ECO:0000256" key="3">
    <source>
        <dbReference type="ARBA" id="ARBA00023004"/>
    </source>
</evidence>
<evidence type="ECO:0000256" key="2">
    <source>
        <dbReference type="ARBA" id="ARBA00022723"/>
    </source>
</evidence>
<dbReference type="PROSITE" id="PS00198">
    <property type="entry name" value="4FE4S_FER_1"/>
    <property type="match status" value="1"/>
</dbReference>
<evidence type="ECO:0000256" key="4">
    <source>
        <dbReference type="ARBA" id="ARBA00023014"/>
    </source>
</evidence>
<organism evidence="6 7">
    <name type="scientific">Desulfosporosinus metallidurans</name>
    <dbReference type="NCBI Taxonomy" id="1888891"/>
    <lineage>
        <taxon>Bacteria</taxon>
        <taxon>Bacillati</taxon>
        <taxon>Bacillota</taxon>
        <taxon>Clostridia</taxon>
        <taxon>Eubacteriales</taxon>
        <taxon>Desulfitobacteriaceae</taxon>
        <taxon>Desulfosporosinus</taxon>
    </lineage>
</organism>
<dbReference type="STRING" id="1888891.DSOL_1059"/>
<dbReference type="SUPFAM" id="SSF54862">
    <property type="entry name" value="4Fe-4S ferredoxins"/>
    <property type="match status" value="1"/>
</dbReference>
<feature type="domain" description="4Fe-4S ferredoxin-type" evidence="5">
    <location>
        <begin position="5"/>
        <end position="27"/>
    </location>
</feature>
<dbReference type="GO" id="GO:0051539">
    <property type="term" value="F:4 iron, 4 sulfur cluster binding"/>
    <property type="evidence" value="ECO:0007669"/>
    <property type="project" value="UniProtKB-KW"/>
</dbReference>
<evidence type="ECO:0000256" key="1">
    <source>
        <dbReference type="ARBA" id="ARBA00022485"/>
    </source>
</evidence>
<feature type="domain" description="4Fe-4S ferredoxin-type" evidence="5">
    <location>
        <begin position="50"/>
        <end position="81"/>
    </location>
</feature>
<protein>
    <submittedName>
        <fullName evidence="6">Tetrathionate reductase subunit B</fullName>
    </submittedName>
</protein>
<proteinExistence type="predicted"/>
<dbReference type="PROSITE" id="PS51379">
    <property type="entry name" value="4FE4S_FER_2"/>
    <property type="match status" value="3"/>
</dbReference>
<dbReference type="RefSeq" id="WP_075363820.1">
    <property type="nucleotide sequence ID" value="NZ_MLBF01000005.1"/>
</dbReference>
<reference evidence="6 7" key="1">
    <citation type="submission" date="2016-09" db="EMBL/GenBank/DDBJ databases">
        <title>Complete genome of Desulfosporosinus sp. OL.</title>
        <authorList>
            <person name="Mardanov A."/>
            <person name="Beletsky A."/>
            <person name="Panova A."/>
            <person name="Karnachuk O."/>
            <person name="Ravin N."/>
        </authorList>
    </citation>
    <scope>NUCLEOTIDE SEQUENCE [LARGE SCALE GENOMIC DNA]</scope>
    <source>
        <strain evidence="6 7">OL</strain>
    </source>
</reference>
<sequence length="208" mass="23754">MNKRYAMVVDLRKCIGCHACSVACKSEFDVPLGYWRAWVKTEEKGRYPHVRVSFLPRLCNHCDNPPCTFVCPVKATYKRPDGIVVVDESLCIGCKACIMACPYEARFSHPSKHVANKCDFCYHRVDKGMVPSCVNTCVGRNRIFGDLNDPNSEVRKLLDTQEVQVLKPEMGTSPQVYYIIPDKDTLIPTYKYHNDIERRAFNASNDHL</sequence>